<protein>
    <submittedName>
        <fullName evidence="2">Uncharacterized protein</fullName>
    </submittedName>
</protein>
<evidence type="ECO:0000256" key="1">
    <source>
        <dbReference type="SAM" id="MobiDB-lite"/>
    </source>
</evidence>
<dbReference type="GeneID" id="97459341"/>
<evidence type="ECO:0000313" key="3">
    <source>
        <dbReference type="Proteomes" id="UP001213015"/>
    </source>
</evidence>
<reference evidence="2" key="1">
    <citation type="submission" date="2022-01" db="EMBL/GenBank/DDBJ databases">
        <title>VMRC isolate genome collection.</title>
        <authorList>
            <person name="France M."/>
            <person name="Rutt L."/>
            <person name="Humphrys M."/>
            <person name="Ravel J."/>
        </authorList>
    </citation>
    <scope>NUCLEOTIDE SEQUENCE</scope>
    <source>
        <strain evidence="2">C0127B5</strain>
    </source>
</reference>
<evidence type="ECO:0000313" key="2">
    <source>
        <dbReference type="EMBL" id="MCZ3844827.1"/>
    </source>
</evidence>
<dbReference type="AlphaFoldDB" id="A0AAP3GX43"/>
<accession>A0AAP3GX43</accession>
<dbReference type="Proteomes" id="UP001213015">
    <property type="component" value="Unassembled WGS sequence"/>
</dbReference>
<name>A0AAP3GX43_9LACO</name>
<organism evidence="2 3">
    <name type="scientific">Lactobacillus mulieris</name>
    <dbReference type="NCBI Taxonomy" id="2508708"/>
    <lineage>
        <taxon>Bacteria</taxon>
        <taxon>Bacillati</taxon>
        <taxon>Bacillota</taxon>
        <taxon>Bacilli</taxon>
        <taxon>Lactobacillales</taxon>
        <taxon>Lactobacillaceae</taxon>
        <taxon>Lactobacillus</taxon>
    </lineage>
</organism>
<gene>
    <name evidence="2" type="ORF">L2422_04745</name>
</gene>
<feature type="compositionally biased region" description="Basic residues" evidence="1">
    <location>
        <begin position="10"/>
        <end position="20"/>
    </location>
</feature>
<proteinExistence type="predicted"/>
<dbReference type="RefSeq" id="WP_034535745.1">
    <property type="nucleotide sequence ID" value="NZ_CP160088.1"/>
</dbReference>
<comment type="caution">
    <text evidence="2">The sequence shown here is derived from an EMBL/GenBank/DDBJ whole genome shotgun (WGS) entry which is preliminary data.</text>
</comment>
<sequence length="62" mass="7452">MATSEAQKRANQKWRSHHKDKQQIYNHRSTAKRFVKLYANSHDLDVLDEMIKERRSELEKLG</sequence>
<dbReference type="EMBL" id="JAKHLF010000006">
    <property type="protein sequence ID" value="MCZ3844827.1"/>
    <property type="molecule type" value="Genomic_DNA"/>
</dbReference>
<feature type="region of interest" description="Disordered" evidence="1">
    <location>
        <begin position="1"/>
        <end position="27"/>
    </location>
</feature>